<dbReference type="InterPro" id="IPR018247">
    <property type="entry name" value="EF_Hand_1_Ca_BS"/>
</dbReference>
<evidence type="ECO:0000313" key="7">
    <source>
        <dbReference type="EMBL" id="EAR07506.1"/>
    </source>
</evidence>
<evidence type="ECO:0000256" key="4">
    <source>
        <dbReference type="ARBA" id="ARBA00022837"/>
    </source>
</evidence>
<organism evidence="7 8">
    <name type="scientific">Reinekea blandensis MED297</name>
    <dbReference type="NCBI Taxonomy" id="314283"/>
    <lineage>
        <taxon>Bacteria</taxon>
        <taxon>Pseudomonadati</taxon>
        <taxon>Pseudomonadota</taxon>
        <taxon>Gammaproteobacteria</taxon>
        <taxon>Oceanospirillales</taxon>
        <taxon>Saccharospirillaceae</taxon>
        <taxon>Reinekea</taxon>
    </lineage>
</organism>
<sequence>MSMKRASLSVYTDIMAILMLGLGHAVASDFPDCDSTITDESGTGTYNRCKFAGQTVEMGDFSGKTFEDVDFGGSYFLQSDFSNTGYYRSVRELDDVLSDDTVEFLKTDFSRAELDLHMAKVKHIGSNFYNVQFSFWTNGGQWSNLSTSLCGVETTFTDTELVIVQAPPGSQYDVVYGLAGFGLFRGLEASDLSCLDGVTIESWADNYESFYGPRNIAPALLLKDILSRNPDTDHNDSHRSWQSGVSTNAADSDEAVSSHIYRHDPVYAHWDMKDKTGIEDWWASYPAESPFWQWDLGHSHYIDSIRIRNEAYGDLEGAVLLVSEWPMSGNPLAQSDQDSISRYYPFSEDQPYYEIPVQRNVRYLRIQRPRTPENQILRFGGIELFGDLEPTTVSSPAPADYEMPDYINEQCADFMYSQAQTDNSDPKRTTFYTEFGPDRFWENLNLQGGSFIGYDFSSGEDAPFNQYLDNVNFALANLEGVDFSNSEVLGVSFRGANLRNANFTNANISGADFRGADLTGATLTVDRADCAIFANAVPEHFELHIDPSESYIPVQIAQSQVNTAYGYARQSSIDDNGVAANAIDGSVDTSAITTQEQSSWWELDMGAHYPVETIEFVSGNPIDDAEQLTVWLSEWPITDDDAQLGKITATTVDVVDGRVRFYGQTVARYIRVQSPESFGPYQLVLRELSTENEGISVAPKTVQPLSAKQSEAFESTLTLDAKLKALSETYRGSDPGSIAARLAQLQMLSSQLRTNIASIRELKGYSKRLRRTFIASSRITKLLSFYDPLKPLLQPVIDATKSFGKAAKKYDTRVLPLYLSTFALEGELNAIDRQIAAALSESQSLATLIDVGRFYLNHNLRCSVNSPGLPGRQDLEQYAMNQLTAVEVAQSNLDAPVDLVEQVNDIAIVLEALQIAMDELPIEDHRVTLEVVFNELDGFIELVDDTMQLLSYEVIDGLSVEDGISFIEDGVSYIPFREELMSLIAAVIDPVIDQYGDTILYSLDFAKSYLLDDLTGSLVAEEILELLKEDQKPRERPAFLIPDFDVSVFDSLLTLPPFPICDSFKFPEQWPVASNDDDGDGLTNAEELSAGTLVDNPDSDLDGLNDAFELTYSKNVPAGMVAFNPIDRNDTHPEAQRDDDGDGLTALEEMLAGSHPFQADTDLDGLSDGYEQALGLPIVGSLEAERSDPEQDLDGDGVSIEWEQTLNRDPNVYEMMDSDSDGLLDRDEIQFGYDPLIAGPLAVDLSSRQIKLTDTGQLALSLMDYVALGSNSLESLDLDPTLIQLTEGALEHYDAQNHRVNLRFSEADFSGSPVSLTFLVSSPNGYAVVRLDFELNDPEDSGEPDKSSGKGGSLGGLPLVLCCLLLWYRRKRAS</sequence>
<dbReference type="STRING" id="314283.MED297_06599"/>
<dbReference type="Pfam" id="PF18884">
    <property type="entry name" value="TSP3_bac"/>
    <property type="match status" value="2"/>
</dbReference>
<evidence type="ECO:0000256" key="3">
    <source>
        <dbReference type="ARBA" id="ARBA00022729"/>
    </source>
</evidence>
<dbReference type="PANTHER" id="PTHR14136">
    <property type="entry name" value="BTB_POZ DOMAIN-CONTAINING PROTEIN KCTD9"/>
    <property type="match status" value="1"/>
</dbReference>
<evidence type="ECO:0000256" key="6">
    <source>
        <dbReference type="SAM" id="SignalP"/>
    </source>
</evidence>
<dbReference type="InterPro" id="IPR051082">
    <property type="entry name" value="Pentapeptide-BTB/POZ_domain"/>
</dbReference>
<name>A4BK24_9GAMM</name>
<dbReference type="Gene3D" id="2.60.120.260">
    <property type="entry name" value="Galactose-binding domain-like"/>
    <property type="match status" value="2"/>
</dbReference>
<dbReference type="InterPro" id="IPR001646">
    <property type="entry name" value="5peptide_repeat"/>
</dbReference>
<feature type="region of interest" description="Disordered" evidence="5">
    <location>
        <begin position="231"/>
        <end position="250"/>
    </location>
</feature>
<proteinExistence type="predicted"/>
<dbReference type="Pfam" id="PF00805">
    <property type="entry name" value="Pentapeptide"/>
    <property type="match status" value="1"/>
</dbReference>
<evidence type="ECO:0000256" key="5">
    <source>
        <dbReference type="SAM" id="MobiDB-lite"/>
    </source>
</evidence>
<dbReference type="SUPFAM" id="SSF49785">
    <property type="entry name" value="Galactose-binding domain-like"/>
    <property type="match status" value="1"/>
</dbReference>
<feature type="signal peptide" evidence="6">
    <location>
        <begin position="1"/>
        <end position="27"/>
    </location>
</feature>
<keyword evidence="8" id="KW-1185">Reference proteome</keyword>
<dbReference type="InterPro" id="IPR059100">
    <property type="entry name" value="TSP3_bac"/>
</dbReference>
<dbReference type="PANTHER" id="PTHR14136:SF17">
    <property type="entry name" value="BTB_POZ DOMAIN-CONTAINING PROTEIN KCTD9"/>
    <property type="match status" value="1"/>
</dbReference>
<evidence type="ECO:0000313" key="8">
    <source>
        <dbReference type="Proteomes" id="UP000005953"/>
    </source>
</evidence>
<evidence type="ECO:0000256" key="2">
    <source>
        <dbReference type="ARBA" id="ARBA00022525"/>
    </source>
</evidence>
<dbReference type="PROSITE" id="PS00018">
    <property type="entry name" value="EF_HAND_1"/>
    <property type="match status" value="1"/>
</dbReference>
<dbReference type="Gene3D" id="2.160.20.80">
    <property type="entry name" value="E3 ubiquitin-protein ligase SopA"/>
    <property type="match status" value="1"/>
</dbReference>
<gene>
    <name evidence="7" type="ORF">MED297_06599</name>
</gene>
<dbReference type="Proteomes" id="UP000005953">
    <property type="component" value="Unassembled WGS sequence"/>
</dbReference>
<reference evidence="7 8" key="1">
    <citation type="submission" date="2006-02" db="EMBL/GenBank/DDBJ databases">
        <authorList>
            <person name="Pinhassi J."/>
            <person name="Pedros-Alio C."/>
            <person name="Ferriera S."/>
            <person name="Johnson J."/>
            <person name="Kravitz S."/>
            <person name="Halpern A."/>
            <person name="Remington K."/>
            <person name="Beeson K."/>
            <person name="Tran B."/>
            <person name="Rogers Y.-H."/>
            <person name="Friedman R."/>
            <person name="Venter J.C."/>
        </authorList>
    </citation>
    <scope>NUCLEOTIDE SEQUENCE [LARGE SCALE GENOMIC DNA]</scope>
    <source>
        <strain evidence="7 8">MED297</strain>
    </source>
</reference>
<comment type="caution">
    <text evidence="7">The sequence shown here is derived from an EMBL/GenBank/DDBJ whole genome shotgun (WGS) entry which is preliminary data.</text>
</comment>
<keyword evidence="4" id="KW-0106">Calcium</keyword>
<feature type="chain" id="PRO_5002665243" description="F5/8 type C domain-containing protein" evidence="6">
    <location>
        <begin position="28"/>
        <end position="1374"/>
    </location>
</feature>
<evidence type="ECO:0008006" key="9">
    <source>
        <dbReference type="Google" id="ProtNLM"/>
    </source>
</evidence>
<keyword evidence="2" id="KW-0964">Secreted</keyword>
<dbReference type="HOGENOM" id="CLU_256052_0_0_6"/>
<feature type="compositionally biased region" description="Polar residues" evidence="5">
    <location>
        <begin position="240"/>
        <end position="250"/>
    </location>
</feature>
<dbReference type="InterPro" id="IPR008979">
    <property type="entry name" value="Galactose-bd-like_sf"/>
</dbReference>
<comment type="subcellular location">
    <subcellularLocation>
        <location evidence="1">Secreted</location>
    </subcellularLocation>
</comment>
<dbReference type="SUPFAM" id="SSF141571">
    <property type="entry name" value="Pentapeptide repeat-like"/>
    <property type="match status" value="1"/>
</dbReference>
<evidence type="ECO:0000256" key="1">
    <source>
        <dbReference type="ARBA" id="ARBA00004613"/>
    </source>
</evidence>
<dbReference type="EMBL" id="AAOE01000040">
    <property type="protein sequence ID" value="EAR07506.1"/>
    <property type="molecule type" value="Genomic_DNA"/>
</dbReference>
<protein>
    <recommendedName>
        <fullName evidence="9">F5/8 type C domain-containing protein</fullName>
    </recommendedName>
</protein>
<keyword evidence="3 6" id="KW-0732">Signal</keyword>
<accession>A4BK24</accession>
<dbReference type="RefSeq" id="WP_008045167.1">
    <property type="nucleotide sequence ID" value="NZ_CH724152.1"/>
</dbReference>